<evidence type="ECO:0000313" key="2">
    <source>
        <dbReference type="EMBL" id="KAK0315297.1"/>
    </source>
</evidence>
<dbReference type="SUPFAM" id="SSF53067">
    <property type="entry name" value="Actin-like ATPase domain"/>
    <property type="match status" value="1"/>
</dbReference>
<dbReference type="InterPro" id="IPR043129">
    <property type="entry name" value="ATPase_NBD"/>
</dbReference>
<dbReference type="EMBL" id="JASUXU010000051">
    <property type="protein sequence ID" value="KAK0315297.1"/>
    <property type="molecule type" value="Genomic_DNA"/>
</dbReference>
<dbReference type="AlphaFoldDB" id="A0AAN6FDG0"/>
<accession>A0AAN6FDG0</accession>
<gene>
    <name evidence="2" type="ORF">LTR82_012624</name>
</gene>
<comment type="caution">
    <text evidence="2">The sequence shown here is derived from an EMBL/GenBank/DDBJ whole genome shotgun (WGS) entry which is preliminary data.</text>
</comment>
<dbReference type="Proteomes" id="UP001168146">
    <property type="component" value="Unassembled WGS sequence"/>
</dbReference>
<organism evidence="2 3">
    <name type="scientific">Friedmanniomyces endolithicus</name>
    <dbReference type="NCBI Taxonomy" id="329885"/>
    <lineage>
        <taxon>Eukaryota</taxon>
        <taxon>Fungi</taxon>
        <taxon>Dikarya</taxon>
        <taxon>Ascomycota</taxon>
        <taxon>Pezizomycotina</taxon>
        <taxon>Dothideomycetes</taxon>
        <taxon>Dothideomycetidae</taxon>
        <taxon>Mycosphaerellales</taxon>
        <taxon>Teratosphaeriaceae</taxon>
        <taxon>Friedmanniomyces</taxon>
    </lineage>
</organism>
<evidence type="ECO:0008006" key="4">
    <source>
        <dbReference type="Google" id="ProtNLM"/>
    </source>
</evidence>
<evidence type="ECO:0000256" key="1">
    <source>
        <dbReference type="SAM" id="MobiDB-lite"/>
    </source>
</evidence>
<proteinExistence type="predicted"/>
<feature type="region of interest" description="Disordered" evidence="1">
    <location>
        <begin position="589"/>
        <end position="628"/>
    </location>
</feature>
<dbReference type="PANTHER" id="PTHR42749:SF1">
    <property type="entry name" value="CELL SHAPE-DETERMINING PROTEIN MREB"/>
    <property type="match status" value="1"/>
</dbReference>
<reference evidence="2" key="1">
    <citation type="submission" date="2021-12" db="EMBL/GenBank/DDBJ databases">
        <title>Black yeast isolated from Biological Soil Crust.</title>
        <authorList>
            <person name="Kurbessoian T."/>
        </authorList>
    </citation>
    <scope>NUCLEOTIDE SEQUENCE</scope>
    <source>
        <strain evidence="2">CCFEE 5208</strain>
    </source>
</reference>
<protein>
    <recommendedName>
        <fullName evidence="4">Actin-like ATPase domain-containing protein</fullName>
    </recommendedName>
</protein>
<sequence length="628" mass="70981">MPQSDLPDIVVGVDVGQTCSGVAYSIGPDWSNPHTINRWPGHHGIEKADKVATRVGYSKTRDEVKNWGFESVFGDDQTTVREQFKLTLDPEYQDDRGSTWEEARQWYFDYLTCLHREIEKFFDTSIPRWRSMRVEYSFSTPTTWKNPAMIAGIEKLIKSAGFTDTAQQTVRMALTEAEAAAIDASTTKYREGDIFLICDSGGGTTDVNLLRVKSMGRKIELEPLDHVEGVPIGSCLIDYQMAQHIVKRLELIQEHLEGDLYYLAEDMLVNKFQTIKHSFPNPVVDQVHLEVKGLAGSQTYPEAGIKNSRMAIERSTITEIFDAQVSQIFELIDERFLALEAELPQEQISYIILSGGLGSSPYLYEKIKKRYEMNFGFRSKNSASVRIMKVLEPQLAVVRGLVRERTQQLGIKGGAGQEVFGTRRCRNSYGIITRELYSPAVHRGLPNVTDPVSGKLYVVNIIEWFIKQGQVVDVSKGILRAYCMRLGDQERSKTHRARIVISPLPTHQLPLRTTDTGCRELAAVQYRLTDNDMKPEKGQGWKVMKKTKCWKADFFFVVKLGPADIKFQIVGMNGMLSSDHDSLDVEYLEGPEATAPARPPDPPPMEKVDQRKSGIKSTLWRKAGRWPG</sequence>
<evidence type="ECO:0000313" key="3">
    <source>
        <dbReference type="Proteomes" id="UP001168146"/>
    </source>
</evidence>
<dbReference type="Gene3D" id="3.90.640.10">
    <property type="entry name" value="Actin, Chain A, domain 4"/>
    <property type="match status" value="1"/>
</dbReference>
<dbReference type="CDD" id="cd10170">
    <property type="entry name" value="ASKHA_NBD_HSP70"/>
    <property type="match status" value="1"/>
</dbReference>
<name>A0AAN6FDG0_9PEZI</name>
<dbReference type="PANTHER" id="PTHR42749">
    <property type="entry name" value="CELL SHAPE-DETERMINING PROTEIN MREB"/>
    <property type="match status" value="1"/>
</dbReference>
<dbReference type="Gene3D" id="3.30.420.40">
    <property type="match status" value="2"/>
</dbReference>